<dbReference type="AlphaFoldDB" id="A0A317E5I2"/>
<reference evidence="3" key="1">
    <citation type="submission" date="2018-05" db="EMBL/GenBank/DDBJ databases">
        <title>Zavarzinia sp. HR-AS.</title>
        <authorList>
            <person name="Lee Y."/>
            <person name="Jeon C.O."/>
        </authorList>
    </citation>
    <scope>NUCLEOTIDE SEQUENCE [LARGE SCALE GENOMIC DNA]</scope>
    <source>
        <strain evidence="3">DSM 1231</strain>
    </source>
</reference>
<dbReference type="Pfam" id="PF06776">
    <property type="entry name" value="IalB"/>
    <property type="match status" value="1"/>
</dbReference>
<dbReference type="Gene3D" id="2.60.40.1880">
    <property type="entry name" value="Invasion associated locus B (IalB) protein"/>
    <property type="match status" value="1"/>
</dbReference>
<dbReference type="InterPro" id="IPR038696">
    <property type="entry name" value="IalB_sf"/>
</dbReference>
<dbReference type="InterPro" id="IPR010642">
    <property type="entry name" value="Invasion_prot_B"/>
</dbReference>
<organism evidence="2 3">
    <name type="scientific">Zavarzinia compransoris</name>
    <dbReference type="NCBI Taxonomy" id="1264899"/>
    <lineage>
        <taxon>Bacteria</taxon>
        <taxon>Pseudomonadati</taxon>
        <taxon>Pseudomonadota</taxon>
        <taxon>Alphaproteobacteria</taxon>
        <taxon>Rhodospirillales</taxon>
        <taxon>Zavarziniaceae</taxon>
        <taxon>Zavarzinia</taxon>
    </lineage>
</organism>
<evidence type="ECO:0000313" key="2">
    <source>
        <dbReference type="EMBL" id="PWR21931.1"/>
    </source>
</evidence>
<evidence type="ECO:0000313" key="3">
    <source>
        <dbReference type="Proteomes" id="UP000246077"/>
    </source>
</evidence>
<accession>A0A317E5I2</accession>
<keyword evidence="3" id="KW-1185">Reference proteome</keyword>
<protein>
    <recommendedName>
        <fullName evidence="4">Invasion associated locus B family protein</fullName>
    </recommendedName>
</protein>
<gene>
    <name evidence="2" type="ORF">DKG75_08085</name>
</gene>
<comment type="caution">
    <text evidence="2">The sequence shown here is derived from an EMBL/GenBank/DDBJ whole genome shotgun (WGS) entry which is preliminary data.</text>
</comment>
<feature type="signal peptide" evidence="1">
    <location>
        <begin position="1"/>
        <end position="27"/>
    </location>
</feature>
<keyword evidence="1" id="KW-0732">Signal</keyword>
<evidence type="ECO:0000256" key="1">
    <source>
        <dbReference type="SAM" id="SignalP"/>
    </source>
</evidence>
<dbReference type="OrthoDB" id="9806572at2"/>
<evidence type="ECO:0008006" key="4">
    <source>
        <dbReference type="Google" id="ProtNLM"/>
    </source>
</evidence>
<dbReference type="Proteomes" id="UP000246077">
    <property type="component" value="Unassembled WGS sequence"/>
</dbReference>
<sequence length="174" mass="18407">MKRFLFAAFGMFLSMTAVGMAAAPAQAEDTPLIGDFGAWQAFKTKQGGKDVCFVSSKPTKSEPAGAKRGEIFILISFFQDGSVKNQVQIPVGYPFKTGSTAQIAIGGKKFDLFTDGENAWARTTEADNDIVAALRKGSSAVVTGESQRGTKTTDTYSLKGISAALDAVMKACKV</sequence>
<dbReference type="EMBL" id="QGLF01000002">
    <property type="protein sequence ID" value="PWR21931.1"/>
    <property type="molecule type" value="Genomic_DNA"/>
</dbReference>
<feature type="chain" id="PRO_5016275594" description="Invasion associated locus B family protein" evidence="1">
    <location>
        <begin position="28"/>
        <end position="174"/>
    </location>
</feature>
<proteinExistence type="predicted"/>
<name>A0A317E5I2_9PROT</name>